<dbReference type="AlphaFoldDB" id="A0A383ES75"/>
<protein>
    <submittedName>
        <fullName evidence="1">Uncharacterized protein</fullName>
    </submittedName>
</protein>
<evidence type="ECO:0000313" key="1">
    <source>
        <dbReference type="EMBL" id="SVE58918.1"/>
    </source>
</evidence>
<gene>
    <name evidence="1" type="ORF">METZ01_LOCUS511772</name>
</gene>
<dbReference type="EMBL" id="UINC01227851">
    <property type="protein sequence ID" value="SVE58918.1"/>
    <property type="molecule type" value="Genomic_DNA"/>
</dbReference>
<sequence length="25" mass="2753">MSDKAKCFDCLNEVLTTSGFQRTAS</sequence>
<reference evidence="1" key="1">
    <citation type="submission" date="2018-05" db="EMBL/GenBank/DDBJ databases">
        <authorList>
            <person name="Lanie J.A."/>
            <person name="Ng W.-L."/>
            <person name="Kazmierczak K.M."/>
            <person name="Andrzejewski T.M."/>
            <person name="Davidsen T.M."/>
            <person name="Wayne K.J."/>
            <person name="Tettelin H."/>
            <person name="Glass J.I."/>
            <person name="Rusch D."/>
            <person name="Podicherti R."/>
            <person name="Tsui H.-C.T."/>
            <person name="Winkler M.E."/>
        </authorList>
    </citation>
    <scope>NUCLEOTIDE SEQUENCE</scope>
</reference>
<feature type="non-terminal residue" evidence="1">
    <location>
        <position position="25"/>
    </location>
</feature>
<organism evidence="1">
    <name type="scientific">marine metagenome</name>
    <dbReference type="NCBI Taxonomy" id="408172"/>
    <lineage>
        <taxon>unclassified sequences</taxon>
        <taxon>metagenomes</taxon>
        <taxon>ecological metagenomes</taxon>
    </lineage>
</organism>
<accession>A0A383ES75</accession>
<name>A0A383ES75_9ZZZZ</name>
<proteinExistence type="predicted"/>